<evidence type="ECO:0000313" key="3">
    <source>
        <dbReference type="Proteomes" id="UP001153050"/>
    </source>
</evidence>
<accession>A0ABN8JB12</accession>
<sequence>MDSVDPDRAASASGIQAGAAADVGSPARLRASLVAGSAKNLVARQSIFEKTGEGRQAA</sequence>
<keyword evidence="3" id="KW-1185">Reference proteome</keyword>
<organism evidence="2 3">
    <name type="scientific">Mesorhizobium escarrei</name>
    <dbReference type="NCBI Taxonomy" id="666018"/>
    <lineage>
        <taxon>Bacteria</taxon>
        <taxon>Pseudomonadati</taxon>
        <taxon>Pseudomonadota</taxon>
        <taxon>Alphaproteobacteria</taxon>
        <taxon>Hyphomicrobiales</taxon>
        <taxon>Phyllobacteriaceae</taxon>
        <taxon>Mesorhizobium</taxon>
    </lineage>
</organism>
<dbReference type="Proteomes" id="UP001153050">
    <property type="component" value="Unassembled WGS sequence"/>
</dbReference>
<dbReference type="EMBL" id="CAKXZT010000001">
    <property type="protein sequence ID" value="CAH2395014.1"/>
    <property type="molecule type" value="Genomic_DNA"/>
</dbReference>
<gene>
    <name evidence="2" type="ORF">MES5069_10100</name>
</gene>
<evidence type="ECO:0000313" key="2">
    <source>
        <dbReference type="EMBL" id="CAH2395014.1"/>
    </source>
</evidence>
<comment type="caution">
    <text evidence="2">The sequence shown here is derived from an EMBL/GenBank/DDBJ whole genome shotgun (WGS) entry which is preliminary data.</text>
</comment>
<protein>
    <submittedName>
        <fullName evidence="2">Uncharacterized protein</fullName>
    </submittedName>
</protein>
<reference evidence="2 3" key="1">
    <citation type="submission" date="2022-03" db="EMBL/GenBank/DDBJ databases">
        <authorList>
            <person name="Brunel B."/>
        </authorList>
    </citation>
    <scope>NUCLEOTIDE SEQUENCE [LARGE SCALE GENOMIC DNA]</scope>
    <source>
        <strain evidence="2">STM5069sample</strain>
    </source>
</reference>
<name>A0ABN8JB12_9HYPH</name>
<feature type="compositionally biased region" description="Low complexity" evidence="1">
    <location>
        <begin position="9"/>
        <end position="21"/>
    </location>
</feature>
<feature type="region of interest" description="Disordered" evidence="1">
    <location>
        <begin position="1"/>
        <end position="21"/>
    </location>
</feature>
<evidence type="ECO:0000256" key="1">
    <source>
        <dbReference type="SAM" id="MobiDB-lite"/>
    </source>
</evidence>
<proteinExistence type="predicted"/>